<dbReference type="RefSeq" id="WP_012695140.1">
    <property type="nucleotide sequence ID" value="NC_012529.1"/>
</dbReference>
<dbReference type="GO" id="GO:0022857">
    <property type="term" value="F:transmembrane transporter activity"/>
    <property type="evidence" value="ECO:0007669"/>
    <property type="project" value="InterPro"/>
</dbReference>
<feature type="transmembrane region" description="Helical" evidence="1">
    <location>
        <begin position="266"/>
        <end position="286"/>
    </location>
</feature>
<dbReference type="PANTHER" id="PTHR11360:SF290">
    <property type="entry name" value="MONOCARBOXYLATE MFS PERMEASE"/>
    <property type="match status" value="1"/>
</dbReference>
<keyword evidence="1" id="KW-0812">Transmembrane</keyword>
<dbReference type="Proteomes" id="UP000002208">
    <property type="component" value="Plasmid 2"/>
</dbReference>
<feature type="transmembrane region" description="Helical" evidence="1">
    <location>
        <begin position="292"/>
        <end position="312"/>
    </location>
</feature>
<keyword evidence="1" id="KW-1133">Transmembrane helix</keyword>
<keyword evidence="2" id="KW-0614">Plasmid</keyword>
<dbReference type="Pfam" id="PF07690">
    <property type="entry name" value="MFS_1"/>
    <property type="match status" value="1"/>
</dbReference>
<keyword evidence="1" id="KW-0472">Membrane</keyword>
<geneLocation type="plasmid" evidence="3">
    <name>pDeide2</name>
</geneLocation>
<keyword evidence="3" id="KW-1185">Reference proteome</keyword>
<dbReference type="KEGG" id="ddr:Deide_2p00120"/>
<dbReference type="Gene3D" id="1.20.1250.20">
    <property type="entry name" value="MFS general substrate transporter like domains"/>
    <property type="match status" value="1"/>
</dbReference>
<dbReference type="EMBL" id="CP001116">
    <property type="protein sequence ID" value="ACO47667.1"/>
    <property type="molecule type" value="Genomic_DNA"/>
</dbReference>
<name>C1D2M8_DEIDV</name>
<feature type="transmembrane region" description="Helical" evidence="1">
    <location>
        <begin position="78"/>
        <end position="97"/>
    </location>
</feature>
<organism evidence="2 3">
    <name type="scientific">Deinococcus deserti (strain DSM 17065 / CIP 109153 / LMG 22923 / VCD115)</name>
    <dbReference type="NCBI Taxonomy" id="546414"/>
    <lineage>
        <taxon>Bacteria</taxon>
        <taxon>Thermotogati</taxon>
        <taxon>Deinococcota</taxon>
        <taxon>Deinococci</taxon>
        <taxon>Deinococcales</taxon>
        <taxon>Deinococcaceae</taxon>
        <taxon>Deinococcus</taxon>
    </lineage>
</organism>
<evidence type="ECO:0000313" key="3">
    <source>
        <dbReference type="Proteomes" id="UP000002208"/>
    </source>
</evidence>
<feature type="transmembrane region" description="Helical" evidence="1">
    <location>
        <begin position="103"/>
        <end position="125"/>
    </location>
</feature>
<gene>
    <name evidence="2" type="ordered locus">Deide_2p00120</name>
</gene>
<feature type="transmembrane region" description="Helical" evidence="1">
    <location>
        <begin position="207"/>
        <end position="229"/>
    </location>
</feature>
<feature type="transmembrane region" description="Helical" evidence="1">
    <location>
        <begin position="137"/>
        <end position="162"/>
    </location>
</feature>
<dbReference type="InterPro" id="IPR050327">
    <property type="entry name" value="Proton-linked_MCT"/>
</dbReference>
<feature type="transmembrane region" description="Helical" evidence="1">
    <location>
        <begin position="168"/>
        <end position="187"/>
    </location>
</feature>
<dbReference type="AlphaFoldDB" id="C1D2M8"/>
<evidence type="ECO:0000256" key="1">
    <source>
        <dbReference type="SAM" id="Phobius"/>
    </source>
</evidence>
<evidence type="ECO:0000313" key="2">
    <source>
        <dbReference type="EMBL" id="ACO47667.1"/>
    </source>
</evidence>
<sequence>MIRPSASTPLLVWTLALLSTVSYGALWYAQPLLAVATEETFGWSRTHTGLAFTLALVVTAVLAPRVGRRLDQNGGRILLTSGAVLGAVAFVILAVSSSYPMFVVGWLLAGIAMSLTFYEAVFTVLAHQLGGSARARASLTITLVAGLASTVFVPLTTVLLQGFGRQPALLSLAALLLAMGALVWTVLPNSSGAPAAGSPFVPDRRFFRLTAAFTLARIITVGVGLQLVPLLLGSGYPPLEAAGLAAWMGLAALPGRMLFMPLMARWQAVPLSAALIAGLSAATLLFHWADSAAAAVLGAGLFGMTNGALTLARNEVLLAAYRTEVFGAANGRMASWVNGAQALTPLGVGFLFTMTAGYSVSLSMMAGLGVTAVLVLASMGRRDTLDKPAFPEVSGRQ</sequence>
<reference evidence="2 3" key="1">
    <citation type="journal article" date="2009" name="PLoS Genet.">
        <title>Alliance of proteomics and genomics to unravel the specificities of Sahara bacterium Deinococcus deserti.</title>
        <authorList>
            <person name="de Groot A."/>
            <person name="Dulermo R."/>
            <person name="Ortet P."/>
            <person name="Blanchard L."/>
            <person name="Guerin P."/>
            <person name="Fernandez B."/>
            <person name="Vacherie B."/>
            <person name="Dossat C."/>
            <person name="Jolivet E."/>
            <person name="Siguier P."/>
            <person name="Chandler M."/>
            <person name="Barakat M."/>
            <person name="Dedieu A."/>
            <person name="Barbe V."/>
            <person name="Heulin T."/>
            <person name="Sommer S."/>
            <person name="Achouak W."/>
            <person name="Armengaud J."/>
        </authorList>
    </citation>
    <scope>NUCLEOTIDE SEQUENCE [LARGE SCALE GENOMIC DNA]</scope>
    <source>
        <strain evidence="3">DSM 17065 / CIP 109153 / LMG 22923 / VCD115</strain>
        <plasmid evidence="3">pDeide2</plasmid>
    </source>
</reference>
<dbReference type="PANTHER" id="PTHR11360">
    <property type="entry name" value="MONOCARBOXYLATE TRANSPORTER"/>
    <property type="match status" value="1"/>
</dbReference>
<dbReference type="InterPro" id="IPR036259">
    <property type="entry name" value="MFS_trans_sf"/>
</dbReference>
<proteinExistence type="predicted"/>
<feature type="transmembrane region" description="Helical" evidence="1">
    <location>
        <begin position="48"/>
        <end position="66"/>
    </location>
</feature>
<dbReference type="OrthoDB" id="66388at2"/>
<accession>C1D2M8</accession>
<dbReference type="InterPro" id="IPR011701">
    <property type="entry name" value="MFS"/>
</dbReference>
<dbReference type="HOGENOM" id="CLU_001265_59_0_0"/>
<protein>
    <submittedName>
        <fullName evidence="2">Putative major facilitator superfamily putative membrane protein</fullName>
    </submittedName>
</protein>
<feature type="transmembrane region" description="Helical" evidence="1">
    <location>
        <begin position="358"/>
        <end position="377"/>
    </location>
</feature>
<dbReference type="SUPFAM" id="SSF103473">
    <property type="entry name" value="MFS general substrate transporter"/>
    <property type="match status" value="1"/>
</dbReference>